<dbReference type="PRINTS" id="PR00032">
    <property type="entry name" value="HTHARAC"/>
</dbReference>
<keyword evidence="1" id="KW-0805">Transcription regulation</keyword>
<dbReference type="PANTHER" id="PTHR43280:SF30">
    <property type="entry name" value="MMSAB OPERON REGULATORY PROTEIN"/>
    <property type="match status" value="1"/>
</dbReference>
<feature type="domain" description="HTH araC/xylS-type" evidence="4">
    <location>
        <begin position="194"/>
        <end position="292"/>
    </location>
</feature>
<name>A0ABS4JM55_9BACL</name>
<dbReference type="PROSITE" id="PS00041">
    <property type="entry name" value="HTH_ARAC_FAMILY_1"/>
    <property type="match status" value="1"/>
</dbReference>
<dbReference type="RefSeq" id="WP_342591590.1">
    <property type="nucleotide sequence ID" value="NZ_JAGGLD010000004.1"/>
</dbReference>
<evidence type="ECO:0000256" key="1">
    <source>
        <dbReference type="ARBA" id="ARBA00023015"/>
    </source>
</evidence>
<keyword evidence="2" id="KW-0238">DNA-binding</keyword>
<dbReference type="InterPro" id="IPR037923">
    <property type="entry name" value="HTH-like"/>
</dbReference>
<dbReference type="InterPro" id="IPR018062">
    <property type="entry name" value="HTH_AraC-typ_CS"/>
</dbReference>
<dbReference type="EMBL" id="JAGGLD010000004">
    <property type="protein sequence ID" value="MBP2001674.1"/>
    <property type="molecule type" value="Genomic_DNA"/>
</dbReference>
<evidence type="ECO:0000256" key="2">
    <source>
        <dbReference type="ARBA" id="ARBA00023125"/>
    </source>
</evidence>
<evidence type="ECO:0000259" key="4">
    <source>
        <dbReference type="PROSITE" id="PS01124"/>
    </source>
</evidence>
<dbReference type="InterPro" id="IPR018060">
    <property type="entry name" value="HTH_AraC"/>
</dbReference>
<dbReference type="SUPFAM" id="SSF51215">
    <property type="entry name" value="Regulatory protein AraC"/>
    <property type="match status" value="1"/>
</dbReference>
<keyword evidence="3" id="KW-0804">Transcription</keyword>
<dbReference type="PROSITE" id="PS01124">
    <property type="entry name" value="HTH_ARAC_FAMILY_2"/>
    <property type="match status" value="1"/>
</dbReference>
<reference evidence="5 6" key="1">
    <citation type="submission" date="2021-03" db="EMBL/GenBank/DDBJ databases">
        <title>Genomic Encyclopedia of Type Strains, Phase IV (KMG-IV): sequencing the most valuable type-strain genomes for metagenomic binning, comparative biology and taxonomic classification.</title>
        <authorList>
            <person name="Goeker M."/>
        </authorList>
    </citation>
    <scope>NUCLEOTIDE SEQUENCE [LARGE SCALE GENOMIC DNA]</scope>
    <source>
        <strain evidence="5 6">DSM 26806</strain>
    </source>
</reference>
<evidence type="ECO:0000313" key="6">
    <source>
        <dbReference type="Proteomes" id="UP001519288"/>
    </source>
</evidence>
<organism evidence="5 6">
    <name type="scientific">Paenibacillus shirakamiensis</name>
    <dbReference type="NCBI Taxonomy" id="1265935"/>
    <lineage>
        <taxon>Bacteria</taxon>
        <taxon>Bacillati</taxon>
        <taxon>Bacillota</taxon>
        <taxon>Bacilli</taxon>
        <taxon>Bacillales</taxon>
        <taxon>Paenibacillaceae</taxon>
        <taxon>Paenibacillus</taxon>
    </lineage>
</organism>
<dbReference type="Gene3D" id="1.10.10.60">
    <property type="entry name" value="Homeodomain-like"/>
    <property type="match status" value="2"/>
</dbReference>
<sequence>MISLTTIHFSIPPLPFFILSGIQDVPPGAKHPARRNFGVFDLLVVIEGCIYITEEDRSYEIQAGQSFILRPDAYHYPTQGGLHHTKYYWLHFMTNGDWHYTEESARAPLPTSPDKPSFLPYNEITPFELKIPQFISLLHPEKVYQTIQELTQLSHNVPLDRVRMHQQVLFQQLLQELTDAIQTQPPSPHTVCAERAAAFLRQHYKEEISSQQLGEVLNFHPVYIARCMQKVFGCSPAVYRLRFRIENSKRMLLQTNLPITRISEEVGFNHPAYFTASFVKYEGISPRKYRQRFT</sequence>
<gene>
    <name evidence="5" type="ORF">J2Z69_002719</name>
</gene>
<protein>
    <submittedName>
        <fullName evidence="5">AraC-like DNA-binding protein</fullName>
    </submittedName>
</protein>
<evidence type="ECO:0000313" key="5">
    <source>
        <dbReference type="EMBL" id="MBP2001674.1"/>
    </source>
</evidence>
<dbReference type="SUPFAM" id="SSF46689">
    <property type="entry name" value="Homeodomain-like"/>
    <property type="match status" value="2"/>
</dbReference>
<accession>A0ABS4JM55</accession>
<keyword evidence="6" id="KW-1185">Reference proteome</keyword>
<dbReference type="SMART" id="SM00342">
    <property type="entry name" value="HTH_ARAC"/>
    <property type="match status" value="1"/>
</dbReference>
<evidence type="ECO:0000256" key="3">
    <source>
        <dbReference type="ARBA" id="ARBA00023163"/>
    </source>
</evidence>
<dbReference type="PANTHER" id="PTHR43280">
    <property type="entry name" value="ARAC-FAMILY TRANSCRIPTIONAL REGULATOR"/>
    <property type="match status" value="1"/>
</dbReference>
<dbReference type="Pfam" id="PF12833">
    <property type="entry name" value="HTH_18"/>
    <property type="match status" value="1"/>
</dbReference>
<dbReference type="Proteomes" id="UP001519288">
    <property type="component" value="Unassembled WGS sequence"/>
</dbReference>
<dbReference type="InterPro" id="IPR014710">
    <property type="entry name" value="RmlC-like_jellyroll"/>
</dbReference>
<proteinExistence type="predicted"/>
<dbReference type="Gene3D" id="2.60.120.10">
    <property type="entry name" value="Jelly Rolls"/>
    <property type="match status" value="1"/>
</dbReference>
<comment type="caution">
    <text evidence="5">The sequence shown here is derived from an EMBL/GenBank/DDBJ whole genome shotgun (WGS) entry which is preliminary data.</text>
</comment>
<dbReference type="InterPro" id="IPR009057">
    <property type="entry name" value="Homeodomain-like_sf"/>
</dbReference>
<dbReference type="InterPro" id="IPR020449">
    <property type="entry name" value="Tscrpt_reg_AraC-type_HTH"/>
</dbReference>